<comment type="caution">
    <text evidence="3">The sequence shown here is derived from an EMBL/GenBank/DDBJ whole genome shotgun (WGS) entry which is preliminary data.</text>
</comment>
<gene>
    <name evidence="3" type="ORF">FHL05_06855</name>
    <name evidence="2" type="ORF">FHL06_02465</name>
</gene>
<evidence type="ECO:0000313" key="2">
    <source>
        <dbReference type="EMBL" id="MQS75258.1"/>
    </source>
</evidence>
<dbReference type="Proteomes" id="UP000414364">
    <property type="component" value="Unassembled WGS sequence"/>
</dbReference>
<dbReference type="AlphaFoldDB" id="A0A5P0ZXA6"/>
<dbReference type="OrthoDB" id="2306834at2"/>
<feature type="transmembrane region" description="Helical" evidence="1">
    <location>
        <begin position="7"/>
        <end position="25"/>
    </location>
</feature>
<proteinExistence type="predicted"/>
<accession>A0A5P0ZXA6</accession>
<keyword evidence="1" id="KW-0472">Membrane</keyword>
<evidence type="ECO:0000313" key="3">
    <source>
        <dbReference type="EMBL" id="MQS97607.1"/>
    </source>
</evidence>
<dbReference type="EMBL" id="VDFO01000022">
    <property type="protein sequence ID" value="MQS97607.1"/>
    <property type="molecule type" value="Genomic_DNA"/>
</dbReference>
<keyword evidence="4" id="KW-1185">Reference proteome</keyword>
<sequence>MVQRHHLLFKLAFFWIFICLLMPFLHPRTILADYSAATTLTDTDKEAIKNAPEGLLISKYFTKQDKTDTDINDKTYPYRHNFATTDESGKVLILASGSRQTDTEDVKEDVILGFQKTLGTIQNTSSYGAIWSDETASNYIDISKEQQITAWLYFGKSSNDEETNGQGTALVLQNDPLKTKAIGAGQEGLGVYGYDDSTYETILFKKSPKLLEPADVAKTAVQNSVAIEFDTQQNKLSLHQPTELYTPKSDNPHTTLSGFDTVDTRVTPPSGYPLGAQSGGNGGFGHIAVTYPGMPGTYAQSEALGTTAMTETWEPFTAGYTQMHVNPASTTLINDEDLDGNTLYWHHITMTWHPSTDGGKTATIDYSFNDKNIDNVVNTNYNGVINQNFFVRIDGSTQVDLSTFGDIQDNKLLWGFTGANSSASDVESKLVSLESIPALVNAEANSYIYDTTIDKKITDDKSDPVYNDDKTVEAGDDLALHYNLNYINGHQDWDGVTGSITLPDNMKYTPDANNNIGTITYANGVTENIPVSELKSTSVKDVSGKTVTENIVTHKFTQALNDSNQTAEVIINGQAVNDTEENIDVDAKPAKFSSEANISTTSTPEFTIKYKKDWNLTLSTPKTDYDLIYKKDNQDLNFDTTLTYDKDHKFEKSDPIKYTITIDAAKYTKDITVDSQDSSASYMLDLKDILGDDFWSIFDKDKDQPINVTVQATDQDHIKSNPLTFLVTVKPDKTLELKASESLNFQDINLFNNQKVLMRKNDFDLNVISYNSVWKLFGQAGDLINDSNEKFDGNVIYRNDTKTQNVSQEKALIAHQDSASLTKDVDEISDDWQKDTGILLEQDGLNSVGSYHGDLTWTLTDTI</sequence>
<evidence type="ECO:0008006" key="6">
    <source>
        <dbReference type="Google" id="ProtNLM"/>
    </source>
</evidence>
<reference evidence="4 5" key="1">
    <citation type="journal article" date="2019" name="Syst. Appl. Microbiol.">
        <title>Polyphasic characterization of two novel Lactobacillus spp. isolated from blown salami packages: Description of Lactobacillus halodurans sp. nov. and Lactobacillus salsicarnum sp. nov.</title>
        <authorList>
            <person name="Schuster J.A."/>
            <person name="Klingl A."/>
            <person name="Vogel R.F."/>
            <person name="Ehrmann M.A."/>
        </authorList>
    </citation>
    <scope>NUCLEOTIDE SEQUENCE [LARGE SCALE GENOMIC DNA]</scope>
    <source>
        <strain evidence="3 4">TMW 1.1920</strain>
        <strain evidence="2 5">TMW 1.2172</strain>
    </source>
</reference>
<name>A0A5P0ZXA6_9LACO</name>
<keyword evidence="1" id="KW-1133">Transmembrane helix</keyword>
<dbReference type="Gene3D" id="2.60.120.200">
    <property type="match status" value="1"/>
</dbReference>
<evidence type="ECO:0000313" key="4">
    <source>
        <dbReference type="Proteomes" id="UP000371423"/>
    </source>
</evidence>
<protein>
    <recommendedName>
        <fullName evidence="6">WxL domain-containing protein</fullName>
    </recommendedName>
</protein>
<dbReference type="EMBL" id="VDFP01000003">
    <property type="protein sequence ID" value="MQS75258.1"/>
    <property type="molecule type" value="Genomic_DNA"/>
</dbReference>
<evidence type="ECO:0000256" key="1">
    <source>
        <dbReference type="SAM" id="Phobius"/>
    </source>
</evidence>
<organism evidence="3 4">
    <name type="scientific">Companilactobacillus halodurans</name>
    <dbReference type="NCBI Taxonomy" id="2584183"/>
    <lineage>
        <taxon>Bacteria</taxon>
        <taxon>Bacillati</taxon>
        <taxon>Bacillota</taxon>
        <taxon>Bacilli</taxon>
        <taxon>Lactobacillales</taxon>
        <taxon>Lactobacillaceae</taxon>
        <taxon>Companilactobacillus</taxon>
    </lineage>
</organism>
<dbReference type="RefSeq" id="WP_153384669.1">
    <property type="nucleotide sequence ID" value="NZ_VDFO01000022.1"/>
</dbReference>
<evidence type="ECO:0000313" key="5">
    <source>
        <dbReference type="Proteomes" id="UP000414364"/>
    </source>
</evidence>
<dbReference type="Proteomes" id="UP000371423">
    <property type="component" value="Unassembled WGS sequence"/>
</dbReference>
<keyword evidence="1" id="KW-0812">Transmembrane</keyword>